<gene>
    <name evidence="2" type="ORF">SAMN05421505_11242</name>
</gene>
<feature type="domain" description="Nucleotidyl transferase" evidence="1">
    <location>
        <begin position="3"/>
        <end position="225"/>
    </location>
</feature>
<accession>A0A1G8A770</accession>
<dbReference type="Pfam" id="PF00483">
    <property type="entry name" value="NTP_transferase"/>
    <property type="match status" value="1"/>
</dbReference>
<dbReference type="SUPFAM" id="SSF53448">
    <property type="entry name" value="Nucleotide-diphospho-sugar transferases"/>
    <property type="match status" value="1"/>
</dbReference>
<dbReference type="AlphaFoldDB" id="A0A1G8A770"/>
<evidence type="ECO:0000313" key="3">
    <source>
        <dbReference type="Proteomes" id="UP000198923"/>
    </source>
</evidence>
<organism evidence="2 3">
    <name type="scientific">Sinosporangium album</name>
    <dbReference type="NCBI Taxonomy" id="504805"/>
    <lineage>
        <taxon>Bacteria</taxon>
        <taxon>Bacillati</taxon>
        <taxon>Actinomycetota</taxon>
        <taxon>Actinomycetes</taxon>
        <taxon>Streptosporangiales</taxon>
        <taxon>Streptosporangiaceae</taxon>
        <taxon>Sinosporangium</taxon>
    </lineage>
</organism>
<dbReference type="InterPro" id="IPR029044">
    <property type="entry name" value="Nucleotide-diphossugar_trans"/>
</dbReference>
<dbReference type="OrthoDB" id="9801810at2"/>
<dbReference type="InterPro" id="IPR005835">
    <property type="entry name" value="NTP_transferase_dom"/>
</dbReference>
<evidence type="ECO:0000259" key="1">
    <source>
        <dbReference type="Pfam" id="PF00483"/>
    </source>
</evidence>
<protein>
    <submittedName>
        <fullName evidence="2">Nucleotidyl transferase</fullName>
    </submittedName>
</protein>
<keyword evidence="3" id="KW-1185">Reference proteome</keyword>
<dbReference type="RefSeq" id="WP_143020260.1">
    <property type="nucleotide sequence ID" value="NZ_FNCN01000012.1"/>
</dbReference>
<name>A0A1G8A770_9ACTN</name>
<evidence type="ECO:0000313" key="2">
    <source>
        <dbReference type="EMBL" id="SDH16758.1"/>
    </source>
</evidence>
<dbReference type="Proteomes" id="UP000198923">
    <property type="component" value="Unassembled WGS sequence"/>
</dbReference>
<dbReference type="InterPro" id="IPR050486">
    <property type="entry name" value="Mannose-1P_guanyltransferase"/>
</dbReference>
<dbReference type="EMBL" id="FNCN01000012">
    <property type="protein sequence ID" value="SDH16758.1"/>
    <property type="molecule type" value="Genomic_DNA"/>
</dbReference>
<dbReference type="PANTHER" id="PTHR22572">
    <property type="entry name" value="SUGAR-1-PHOSPHATE GUANYL TRANSFERASE"/>
    <property type="match status" value="1"/>
</dbReference>
<reference evidence="2 3" key="1">
    <citation type="submission" date="2016-10" db="EMBL/GenBank/DDBJ databases">
        <authorList>
            <person name="de Groot N.N."/>
        </authorList>
    </citation>
    <scope>NUCLEOTIDE SEQUENCE [LARGE SCALE GENOMIC DNA]</scope>
    <source>
        <strain evidence="2 3">CPCC 201354</strain>
    </source>
</reference>
<sequence length="252" mass="27333">MHAIIMAGGQGTRLRSVTDEIPKSLVRLGDHPIIEIIVRRLRASGFRRVTLCVSHLGEMIEAALGEGGRLGVAIDYCWDTEELGTAAPLLRVPRWNEPALVMNCDILTSADLTEMFSAHVRSGSLLTLAARRIQIPVSFGVLDLDEGGRVAGIREKPQLSVEVSAGIQVVDPGVRAWMSAGVAMDMPELILALIKQRCQVRAHPLSASWHDIGTPASYRTAAEAFARSPDEFLRPRPAPLARPRIAQPALDA</sequence>
<dbReference type="Gene3D" id="3.90.550.10">
    <property type="entry name" value="Spore Coat Polysaccharide Biosynthesis Protein SpsA, Chain A"/>
    <property type="match status" value="1"/>
</dbReference>
<dbReference type="STRING" id="504805.SAMN05421505_11242"/>
<proteinExistence type="predicted"/>
<keyword evidence="2" id="KW-0808">Transferase</keyword>
<dbReference type="GO" id="GO:0016740">
    <property type="term" value="F:transferase activity"/>
    <property type="evidence" value="ECO:0007669"/>
    <property type="project" value="UniProtKB-KW"/>
</dbReference>